<feature type="domain" description="Acyl-CoA dehydrogenase/oxidase N-terminal" evidence="8">
    <location>
        <begin position="38"/>
        <end position="155"/>
    </location>
</feature>
<dbReference type="PROSITE" id="PS00073">
    <property type="entry name" value="ACYL_COA_DH_2"/>
    <property type="match status" value="1"/>
</dbReference>
<evidence type="ECO:0000259" key="7">
    <source>
        <dbReference type="Pfam" id="PF02770"/>
    </source>
</evidence>
<keyword evidence="11" id="KW-1185">Reference proteome</keyword>
<feature type="domain" description="Acetyl-CoA dehydrogenase-like C-terminal" evidence="9">
    <location>
        <begin position="471"/>
        <end position="599"/>
    </location>
</feature>
<reference evidence="10 11" key="1">
    <citation type="submission" date="2019-03" db="EMBL/GenBank/DDBJ databases">
        <title>Genomic Encyclopedia of Type Strains, Phase IV (KMG-IV): sequencing the most valuable type-strain genomes for metagenomic binning, comparative biology and taxonomic classification.</title>
        <authorList>
            <person name="Goeker M."/>
        </authorList>
    </citation>
    <scope>NUCLEOTIDE SEQUENCE [LARGE SCALE GENOMIC DNA]</scope>
    <source>
        <strain evidence="10 11">DSM 25488</strain>
    </source>
</reference>
<dbReference type="InterPro" id="IPR013786">
    <property type="entry name" value="AcylCoA_DH/ox_N"/>
</dbReference>
<feature type="domain" description="Acyl-CoA oxidase/dehydrogenase middle" evidence="7">
    <location>
        <begin position="161"/>
        <end position="262"/>
    </location>
</feature>
<protein>
    <submittedName>
        <fullName evidence="10">Butyryl-CoA dehydrogenase</fullName>
    </submittedName>
</protein>
<accession>A0A4R6XGV6</accession>
<evidence type="ECO:0000256" key="3">
    <source>
        <dbReference type="ARBA" id="ARBA00022630"/>
    </source>
</evidence>
<dbReference type="Pfam" id="PF00441">
    <property type="entry name" value="Acyl-CoA_dh_1"/>
    <property type="match status" value="1"/>
</dbReference>
<dbReference type="Pfam" id="PF02770">
    <property type="entry name" value="Acyl-CoA_dh_M"/>
    <property type="match status" value="1"/>
</dbReference>
<dbReference type="SUPFAM" id="SSF56645">
    <property type="entry name" value="Acyl-CoA dehydrogenase NM domain-like"/>
    <property type="match status" value="1"/>
</dbReference>
<dbReference type="GO" id="GO:0003995">
    <property type="term" value="F:acyl-CoA dehydrogenase activity"/>
    <property type="evidence" value="ECO:0007669"/>
    <property type="project" value="InterPro"/>
</dbReference>
<evidence type="ECO:0000259" key="9">
    <source>
        <dbReference type="Pfam" id="PF12806"/>
    </source>
</evidence>
<dbReference type="InterPro" id="IPR046373">
    <property type="entry name" value="Acyl-CoA_Oxase/DH_mid-dom_sf"/>
</dbReference>
<dbReference type="InterPro" id="IPR025878">
    <property type="entry name" value="Acyl-CoA_dh-like_C_dom"/>
</dbReference>
<organism evidence="10 11">
    <name type="scientific">Marinicella litoralis</name>
    <dbReference type="NCBI Taxonomy" id="644220"/>
    <lineage>
        <taxon>Bacteria</taxon>
        <taxon>Pseudomonadati</taxon>
        <taxon>Pseudomonadota</taxon>
        <taxon>Gammaproteobacteria</taxon>
        <taxon>Lysobacterales</taxon>
        <taxon>Marinicellaceae</taxon>
        <taxon>Marinicella</taxon>
    </lineage>
</organism>
<dbReference type="InterPro" id="IPR052166">
    <property type="entry name" value="Diverse_Acyl-CoA_DH"/>
</dbReference>
<dbReference type="PANTHER" id="PTHR42803">
    <property type="entry name" value="ACYL-COA DEHYDROGENASE"/>
    <property type="match status" value="1"/>
</dbReference>
<dbReference type="GO" id="GO:0050660">
    <property type="term" value="F:flavin adenine dinucleotide binding"/>
    <property type="evidence" value="ECO:0007669"/>
    <property type="project" value="InterPro"/>
</dbReference>
<dbReference type="InterPro" id="IPR009100">
    <property type="entry name" value="AcylCoA_DH/oxidase_NM_dom_sf"/>
</dbReference>
<dbReference type="RefSeq" id="WP_099018883.1">
    <property type="nucleotide sequence ID" value="NZ_NIHB01000002.1"/>
</dbReference>
<proteinExistence type="inferred from homology"/>
<gene>
    <name evidence="10" type="ORF">C8D91_2578</name>
</gene>
<evidence type="ECO:0000259" key="8">
    <source>
        <dbReference type="Pfam" id="PF02771"/>
    </source>
</evidence>
<comment type="similarity">
    <text evidence="2 5">Belongs to the acyl-CoA dehydrogenase family.</text>
</comment>
<dbReference type="AlphaFoldDB" id="A0A4R6XGV6"/>
<dbReference type="InterPro" id="IPR037069">
    <property type="entry name" value="AcylCoA_DH/ox_N_sf"/>
</dbReference>
<dbReference type="Gene3D" id="1.10.540.10">
    <property type="entry name" value="Acyl-CoA dehydrogenase/oxidase, N-terminal domain"/>
    <property type="match status" value="1"/>
</dbReference>
<dbReference type="EMBL" id="SNZB01000006">
    <property type="protein sequence ID" value="TDR17519.1"/>
    <property type="molecule type" value="Genomic_DNA"/>
</dbReference>
<dbReference type="InterPro" id="IPR006089">
    <property type="entry name" value="Acyl-CoA_DH_CS"/>
</dbReference>
<feature type="domain" description="Acyl-CoA dehydrogenase/oxidase C-terminal" evidence="6">
    <location>
        <begin position="283"/>
        <end position="452"/>
    </location>
</feature>
<sequence>MPHIYNRRDLSFQLYEVLHAEQLCQAPRYQDHSKEVIEQLFDLAERMAEELFQPHAALVDEHEPVFKEGKVVINPEVKRALDAYNESGLTAASFDFEMGGMQLPYLVSQSMTFIFAAANVSTAAYPMLSVGVANLLSVYGNKEQQSKYLKPLIEGRFFGTMCLSETQAGSSLADIKTQAVLQQDGGFLLQGNKMWISGGEHDLSENIIHLVLAKIPGGQAGVKGISLFIVPKYLVNDDGSLGDRNDVVLAGLNHKMGYRGTVNTVLNFGENDGAKGFLVGEEGKGLNYMFHMMNEARIGVGMGATSLAYTGYLHALSYAKERRQGRYLSQKDPASPMIPIIEHSDVKRMLIQQKSYAEGGLALGLYCAQLVDLQRIAKQAGDADGLKQYTLLLDILTPIAKSWPSEYGLRANEQAIQVHGGYGYTRDYPVERFYRDNRLNHIHEGTKGIQGLDLLGRKVTQYEGASAKLLFTEIMHSVEQAKAIDDLSTYATALQKHLDLLMQTTQTMQQKIPSKGMSAYLANATLYLDAFGHVVVAWMWLNQAICATDRIQAVVNDDDRAFYQGKIKTCMYFMTYELPAIETTLALLSQSDTQCMDFDASGF</sequence>
<dbReference type="InterPro" id="IPR006091">
    <property type="entry name" value="Acyl-CoA_Oxase/DH_mid-dom"/>
</dbReference>
<evidence type="ECO:0000256" key="5">
    <source>
        <dbReference type="RuleBase" id="RU362125"/>
    </source>
</evidence>
<evidence type="ECO:0000313" key="10">
    <source>
        <dbReference type="EMBL" id="TDR17519.1"/>
    </source>
</evidence>
<dbReference type="Gene3D" id="1.20.140.10">
    <property type="entry name" value="Butyryl-CoA Dehydrogenase, subunit A, domain 3"/>
    <property type="match status" value="1"/>
</dbReference>
<dbReference type="InterPro" id="IPR009075">
    <property type="entry name" value="AcylCo_DH/oxidase_C"/>
</dbReference>
<comment type="caution">
    <text evidence="10">The sequence shown here is derived from an EMBL/GenBank/DDBJ whole genome shotgun (WGS) entry which is preliminary data.</text>
</comment>
<dbReference type="OrthoDB" id="9764895at2"/>
<dbReference type="Pfam" id="PF02771">
    <property type="entry name" value="Acyl-CoA_dh_N"/>
    <property type="match status" value="1"/>
</dbReference>
<dbReference type="SUPFAM" id="SSF47203">
    <property type="entry name" value="Acyl-CoA dehydrogenase C-terminal domain-like"/>
    <property type="match status" value="1"/>
</dbReference>
<evidence type="ECO:0000256" key="2">
    <source>
        <dbReference type="ARBA" id="ARBA00009347"/>
    </source>
</evidence>
<keyword evidence="4 5" id="KW-0274">FAD</keyword>
<evidence type="ECO:0000256" key="4">
    <source>
        <dbReference type="ARBA" id="ARBA00022827"/>
    </source>
</evidence>
<dbReference type="Pfam" id="PF12806">
    <property type="entry name" value="Acyl-CoA_dh_C"/>
    <property type="match status" value="1"/>
</dbReference>
<dbReference type="Gene3D" id="2.40.110.10">
    <property type="entry name" value="Butyryl-CoA Dehydrogenase, subunit A, domain 2"/>
    <property type="match status" value="1"/>
</dbReference>
<evidence type="ECO:0000256" key="1">
    <source>
        <dbReference type="ARBA" id="ARBA00001974"/>
    </source>
</evidence>
<dbReference type="PANTHER" id="PTHR42803:SF3">
    <property type="entry name" value="ACYL-COA DEHYDROGENASE-RELATED"/>
    <property type="match status" value="1"/>
</dbReference>
<keyword evidence="5" id="KW-0560">Oxidoreductase</keyword>
<keyword evidence="3 5" id="KW-0285">Flavoprotein</keyword>
<name>A0A4R6XGV6_9GAMM</name>
<dbReference type="InterPro" id="IPR036250">
    <property type="entry name" value="AcylCo_DH-like_C"/>
</dbReference>
<comment type="cofactor">
    <cofactor evidence="1 5">
        <name>FAD</name>
        <dbReference type="ChEBI" id="CHEBI:57692"/>
    </cofactor>
</comment>
<dbReference type="Proteomes" id="UP000295724">
    <property type="component" value="Unassembled WGS sequence"/>
</dbReference>
<evidence type="ECO:0000259" key="6">
    <source>
        <dbReference type="Pfam" id="PF00441"/>
    </source>
</evidence>
<evidence type="ECO:0000313" key="11">
    <source>
        <dbReference type="Proteomes" id="UP000295724"/>
    </source>
</evidence>